<dbReference type="EMBL" id="JAWWNJ010000006">
    <property type="protein sequence ID" value="KAK7053530.1"/>
    <property type="molecule type" value="Genomic_DNA"/>
</dbReference>
<protein>
    <recommendedName>
        <fullName evidence="3">F-box domain-containing protein</fullName>
    </recommendedName>
</protein>
<sequence>MAFLPQELIDIIIPQVGDIATLKACSLVSPMFRYPSQAILMRSLVLSGWSKPEPSSTSYTENYAAARALLTSSPHLIPFITTVKIRLRAPLVDSEGLQWVLRRLVHLRCCSIDGYRRRVKWGLLPQDLCDFLVDFLVHQRQLEELRVGRILDVPAEILVRSTPSLTAFLISVPWREARDLPEEAAHRIRELVLHPGSNAICTLAVSSAFVNLRKLSFNPGYGRSRIVVDPAAGTLEEIHMLRIIKVYKDNYHLLLDTVSSVLTSNASPVLEEIVLTFPTFQRLPPASESMRALDDALVDAVSFAGGPSIRWRMFFGFEGGRAYLGFFEDLLRLGLPKADALGRVVVEEYRADRTEWQLRRV</sequence>
<evidence type="ECO:0000313" key="1">
    <source>
        <dbReference type="EMBL" id="KAK7053530.1"/>
    </source>
</evidence>
<dbReference type="AlphaFoldDB" id="A0AAW0DN13"/>
<accession>A0AAW0DN13</accession>
<comment type="caution">
    <text evidence="1">The sequence shown here is derived from an EMBL/GenBank/DDBJ whole genome shotgun (WGS) entry which is preliminary data.</text>
</comment>
<gene>
    <name evidence="1" type="ORF">R3P38DRAFT_2850813</name>
</gene>
<evidence type="ECO:0000313" key="2">
    <source>
        <dbReference type="Proteomes" id="UP001362999"/>
    </source>
</evidence>
<proteinExistence type="predicted"/>
<evidence type="ECO:0008006" key="3">
    <source>
        <dbReference type="Google" id="ProtNLM"/>
    </source>
</evidence>
<organism evidence="1 2">
    <name type="scientific">Favolaschia claudopus</name>
    <dbReference type="NCBI Taxonomy" id="2862362"/>
    <lineage>
        <taxon>Eukaryota</taxon>
        <taxon>Fungi</taxon>
        <taxon>Dikarya</taxon>
        <taxon>Basidiomycota</taxon>
        <taxon>Agaricomycotina</taxon>
        <taxon>Agaricomycetes</taxon>
        <taxon>Agaricomycetidae</taxon>
        <taxon>Agaricales</taxon>
        <taxon>Marasmiineae</taxon>
        <taxon>Mycenaceae</taxon>
        <taxon>Favolaschia</taxon>
    </lineage>
</organism>
<dbReference type="Proteomes" id="UP001362999">
    <property type="component" value="Unassembled WGS sequence"/>
</dbReference>
<name>A0AAW0DN13_9AGAR</name>
<reference evidence="1 2" key="1">
    <citation type="journal article" date="2024" name="J Genomics">
        <title>Draft genome sequencing and assembly of Favolaschia claudopus CIRM-BRFM 2984 isolated from oak limbs.</title>
        <authorList>
            <person name="Navarro D."/>
            <person name="Drula E."/>
            <person name="Chaduli D."/>
            <person name="Cazenave R."/>
            <person name="Ahrendt S."/>
            <person name="Wang J."/>
            <person name="Lipzen A."/>
            <person name="Daum C."/>
            <person name="Barry K."/>
            <person name="Grigoriev I.V."/>
            <person name="Favel A."/>
            <person name="Rosso M.N."/>
            <person name="Martin F."/>
        </authorList>
    </citation>
    <scope>NUCLEOTIDE SEQUENCE [LARGE SCALE GENOMIC DNA]</scope>
    <source>
        <strain evidence="1 2">CIRM-BRFM 2984</strain>
    </source>
</reference>
<keyword evidence="2" id="KW-1185">Reference proteome</keyword>